<organism evidence="1 2">
    <name type="scientific">Actinomadura vinacea</name>
    <dbReference type="NCBI Taxonomy" id="115336"/>
    <lineage>
        <taxon>Bacteria</taxon>
        <taxon>Bacillati</taxon>
        <taxon>Actinomycetota</taxon>
        <taxon>Actinomycetes</taxon>
        <taxon>Streptosporangiales</taxon>
        <taxon>Thermomonosporaceae</taxon>
        <taxon>Actinomadura</taxon>
    </lineage>
</organism>
<dbReference type="EMBL" id="BAAARW010000026">
    <property type="protein sequence ID" value="GAA2441112.1"/>
    <property type="molecule type" value="Genomic_DNA"/>
</dbReference>
<name>A0ABN3JV35_9ACTN</name>
<accession>A0ABN3JV35</accession>
<protein>
    <recommendedName>
        <fullName evidence="3">Small CPxCG-related zinc finger protein</fullName>
    </recommendedName>
</protein>
<proteinExistence type="predicted"/>
<reference evidence="2" key="1">
    <citation type="journal article" date="2019" name="Int. J. Syst. Evol. Microbiol.">
        <title>The Global Catalogue of Microorganisms (GCM) 10K type strain sequencing project: providing services to taxonomists for standard genome sequencing and annotation.</title>
        <authorList>
            <consortium name="The Broad Institute Genomics Platform"/>
            <consortium name="The Broad Institute Genome Sequencing Center for Infectious Disease"/>
            <person name="Wu L."/>
            <person name="Ma J."/>
        </authorList>
    </citation>
    <scope>NUCLEOTIDE SEQUENCE [LARGE SCALE GENOMIC DNA]</scope>
    <source>
        <strain evidence="2">JCM 3325</strain>
    </source>
</reference>
<evidence type="ECO:0000313" key="1">
    <source>
        <dbReference type="EMBL" id="GAA2441112.1"/>
    </source>
</evidence>
<dbReference type="Proteomes" id="UP001501231">
    <property type="component" value="Unassembled WGS sequence"/>
</dbReference>
<evidence type="ECO:0008006" key="3">
    <source>
        <dbReference type="Google" id="ProtNLM"/>
    </source>
</evidence>
<sequence>MTSMTSEESTAWRLRCRTCDITTGALNWVTLLTLSGGPSCPACGSNEVTAQDPATGSAIAFPRPLVPPVEWWQCCNCGGTGLDAHSDTCPHCAGLGHCP</sequence>
<gene>
    <name evidence="1" type="ORF">GCM10010191_66520</name>
</gene>
<evidence type="ECO:0000313" key="2">
    <source>
        <dbReference type="Proteomes" id="UP001501231"/>
    </source>
</evidence>
<keyword evidence="2" id="KW-1185">Reference proteome</keyword>
<comment type="caution">
    <text evidence="1">The sequence shown here is derived from an EMBL/GenBank/DDBJ whole genome shotgun (WGS) entry which is preliminary data.</text>
</comment>